<dbReference type="InterPro" id="IPR027417">
    <property type="entry name" value="P-loop_NTPase"/>
</dbReference>
<comment type="caution">
    <text evidence="2">The sequence shown here is derived from an EMBL/GenBank/DDBJ whole genome shotgun (WGS) entry which is preliminary data.</text>
</comment>
<name>A0ABT0YHB8_9ACTN</name>
<proteinExistence type="predicted"/>
<dbReference type="Pfam" id="PF13304">
    <property type="entry name" value="AAA_21"/>
    <property type="match status" value="1"/>
</dbReference>
<gene>
    <name evidence="2" type="ORF">LXN57_47285</name>
</gene>
<dbReference type="SUPFAM" id="SSF52540">
    <property type="entry name" value="P-loop containing nucleoside triphosphate hydrolases"/>
    <property type="match status" value="1"/>
</dbReference>
<protein>
    <submittedName>
        <fullName evidence="2">AAA family ATPase</fullName>
    </submittedName>
</protein>
<sequence>MEFILMERGKVKPAARRYPFANLIRDNWEDQGYQTSFFLEVHTEDRRTIQIGVVKILRLDQREGPTEVPRYFEDSLGDGYCSLGQSLSYYETLRTLGAHVYQPLLLGLRDVVYLPEVKATFSQHPGFSASLALKGSSARALEDAVGLFQRGESSIPGDAGQILSLTFKSNVGGSDFDVPLRFNDTELLPSRINAIIGYNGTGKTQLLANLAMVAHADSALRGDSAFSRKYGLFIEDANVPFGSVIAVSYSAFDTFEVPGRTEADREYLRRSGDVRGYVYCGLRSFDHDDFEPHRLKGISEISREFAETLARIEAGQGREIFDEALSYVAQDASFQRLGFVPEHVHQPNFVSELFPYLSTGHKVVLNIVAHLSLHLQRRSLVLMDEPESHLHPPLLAALLRSVSILLEKRDSFAVLATHAPVVIQEVPRKYVRVLRRFDAMTLVENPEIETFGENVGILTRQVFNLDSTATDYQGVLRNLAERFTLTEIEGLFEGGLSVQARSYVASVQKARRG</sequence>
<dbReference type="RefSeq" id="WP_251804887.1">
    <property type="nucleotide sequence ID" value="NZ_JAMQOL010000100.1"/>
</dbReference>
<dbReference type="PANTHER" id="PTHR43581:SF2">
    <property type="entry name" value="EXCINUCLEASE ATPASE SUBUNIT"/>
    <property type="match status" value="1"/>
</dbReference>
<dbReference type="InterPro" id="IPR003959">
    <property type="entry name" value="ATPase_AAA_core"/>
</dbReference>
<dbReference type="PANTHER" id="PTHR43581">
    <property type="entry name" value="ATP/GTP PHOSPHATASE"/>
    <property type="match status" value="1"/>
</dbReference>
<organism evidence="2 3">
    <name type="scientific">Paractinoplanes hotanensis</name>
    <dbReference type="NCBI Taxonomy" id="2906497"/>
    <lineage>
        <taxon>Bacteria</taxon>
        <taxon>Bacillati</taxon>
        <taxon>Actinomycetota</taxon>
        <taxon>Actinomycetes</taxon>
        <taxon>Micromonosporales</taxon>
        <taxon>Micromonosporaceae</taxon>
        <taxon>Paractinoplanes</taxon>
    </lineage>
</organism>
<keyword evidence="3" id="KW-1185">Reference proteome</keyword>
<dbReference type="InterPro" id="IPR051396">
    <property type="entry name" value="Bact_Antivir_Def_Nuclease"/>
</dbReference>
<evidence type="ECO:0000259" key="1">
    <source>
        <dbReference type="Pfam" id="PF13304"/>
    </source>
</evidence>
<dbReference type="EMBL" id="JAMQOL010000100">
    <property type="protein sequence ID" value="MCM4085155.1"/>
    <property type="molecule type" value="Genomic_DNA"/>
</dbReference>
<reference evidence="2 3" key="1">
    <citation type="submission" date="2022-06" db="EMBL/GenBank/DDBJ databases">
        <title>Actinoplanes abujensis sp. nov., isolated from Nigerian arid soil.</title>
        <authorList>
            <person name="Ding P."/>
        </authorList>
    </citation>
    <scope>NUCLEOTIDE SEQUENCE [LARGE SCALE GENOMIC DNA]</scope>
    <source>
        <strain evidence="3">TRM88002</strain>
    </source>
</reference>
<evidence type="ECO:0000313" key="3">
    <source>
        <dbReference type="Proteomes" id="UP001523216"/>
    </source>
</evidence>
<accession>A0ABT0YHB8</accession>
<dbReference type="Gene3D" id="3.40.50.300">
    <property type="entry name" value="P-loop containing nucleotide triphosphate hydrolases"/>
    <property type="match status" value="1"/>
</dbReference>
<feature type="domain" description="ATPase AAA-type core" evidence="1">
    <location>
        <begin position="357"/>
        <end position="423"/>
    </location>
</feature>
<evidence type="ECO:0000313" key="2">
    <source>
        <dbReference type="EMBL" id="MCM4085155.1"/>
    </source>
</evidence>
<dbReference type="Proteomes" id="UP001523216">
    <property type="component" value="Unassembled WGS sequence"/>
</dbReference>